<proteinExistence type="predicted"/>
<name>A0ABW0VUU5_9BACL</name>
<evidence type="ECO:0000313" key="2">
    <source>
        <dbReference type="EMBL" id="MFC5649650.1"/>
    </source>
</evidence>
<keyword evidence="3" id="KW-1185">Reference proteome</keyword>
<comment type="caution">
    <text evidence="2">The sequence shown here is derived from an EMBL/GenBank/DDBJ whole genome shotgun (WGS) entry which is preliminary data.</text>
</comment>
<reference evidence="3" key="1">
    <citation type="journal article" date="2019" name="Int. J. Syst. Evol. Microbiol.">
        <title>The Global Catalogue of Microorganisms (GCM) 10K type strain sequencing project: providing services to taxonomists for standard genome sequencing and annotation.</title>
        <authorList>
            <consortium name="The Broad Institute Genomics Platform"/>
            <consortium name="The Broad Institute Genome Sequencing Center for Infectious Disease"/>
            <person name="Wu L."/>
            <person name="Ma J."/>
        </authorList>
    </citation>
    <scope>NUCLEOTIDE SEQUENCE [LARGE SCALE GENOMIC DNA]</scope>
    <source>
        <strain evidence="3">CGMCC 1.3240</strain>
    </source>
</reference>
<protein>
    <submittedName>
        <fullName evidence="2">Quinol monooxygenase</fullName>
        <ecNumber evidence="2">1.-.-.-</ecNumber>
    </submittedName>
</protein>
<dbReference type="InterPro" id="IPR011008">
    <property type="entry name" value="Dimeric_a/b-barrel"/>
</dbReference>
<dbReference type="InterPro" id="IPR050744">
    <property type="entry name" value="AI-2_Isomerase_LsrG"/>
</dbReference>
<dbReference type="RefSeq" id="WP_379188182.1">
    <property type="nucleotide sequence ID" value="NZ_JBHSOW010000040.1"/>
</dbReference>
<dbReference type="Pfam" id="PF03992">
    <property type="entry name" value="ABM"/>
    <property type="match status" value="1"/>
</dbReference>
<dbReference type="Gene3D" id="3.30.70.100">
    <property type="match status" value="1"/>
</dbReference>
<dbReference type="PROSITE" id="PS51725">
    <property type="entry name" value="ABM"/>
    <property type="match status" value="1"/>
</dbReference>
<dbReference type="EC" id="1.-.-.-" evidence="2"/>
<accession>A0ABW0VUU5</accession>
<dbReference type="SUPFAM" id="SSF54909">
    <property type="entry name" value="Dimeric alpha+beta barrel"/>
    <property type="match status" value="1"/>
</dbReference>
<dbReference type="EMBL" id="JBHSOW010000040">
    <property type="protein sequence ID" value="MFC5649650.1"/>
    <property type="molecule type" value="Genomic_DNA"/>
</dbReference>
<dbReference type="Proteomes" id="UP001596047">
    <property type="component" value="Unassembled WGS sequence"/>
</dbReference>
<feature type="domain" description="ABM" evidence="1">
    <location>
        <begin position="4"/>
        <end position="92"/>
    </location>
</feature>
<dbReference type="PANTHER" id="PTHR33336">
    <property type="entry name" value="QUINOL MONOOXYGENASE YGIN-RELATED"/>
    <property type="match status" value="1"/>
</dbReference>
<organism evidence="2 3">
    <name type="scientific">Paenibacillus solisilvae</name>
    <dbReference type="NCBI Taxonomy" id="2486751"/>
    <lineage>
        <taxon>Bacteria</taxon>
        <taxon>Bacillati</taxon>
        <taxon>Bacillota</taxon>
        <taxon>Bacilli</taxon>
        <taxon>Bacillales</taxon>
        <taxon>Paenibacillaceae</taxon>
        <taxon>Paenibacillus</taxon>
    </lineage>
</organism>
<evidence type="ECO:0000259" key="1">
    <source>
        <dbReference type="PROSITE" id="PS51725"/>
    </source>
</evidence>
<dbReference type="GO" id="GO:0004497">
    <property type="term" value="F:monooxygenase activity"/>
    <property type="evidence" value="ECO:0007669"/>
    <property type="project" value="UniProtKB-KW"/>
</dbReference>
<keyword evidence="2" id="KW-0503">Monooxygenase</keyword>
<keyword evidence="2" id="KW-0560">Oxidoreductase</keyword>
<dbReference type="PANTHER" id="PTHR33336:SF14">
    <property type="entry name" value="ANTIBIOTIC BIOSYNTHESIS MONOOXYGENASE"/>
    <property type="match status" value="1"/>
</dbReference>
<gene>
    <name evidence="2" type="ORF">ACFPYJ_11060</name>
</gene>
<dbReference type="InterPro" id="IPR007138">
    <property type="entry name" value="ABM_dom"/>
</dbReference>
<evidence type="ECO:0000313" key="3">
    <source>
        <dbReference type="Proteomes" id="UP001596047"/>
    </source>
</evidence>
<sequence>MSKHGMYVKFTTQTGQRDSLAQILLKAAGQMQEVDGCELYLVNVTENEPETIWVTEVWRDAAAHQASLTLEGAEELISQARPLIAGIESIKLQTLGGKGI</sequence>